<dbReference type="PANTHER" id="PTHR20875">
    <property type="entry name" value="EF-HAND CALCIUM-BINDING DOMAIN-CONTAINING PROTEIN 6-RELATED"/>
    <property type="match status" value="1"/>
</dbReference>
<dbReference type="InterPro" id="IPR018247">
    <property type="entry name" value="EF_Hand_1_Ca_BS"/>
</dbReference>
<dbReference type="OrthoDB" id="26525at2759"/>
<accession>A0A485L3K2</accession>
<keyword evidence="9" id="KW-1185">Reference proteome</keyword>
<evidence type="ECO:0000256" key="1">
    <source>
        <dbReference type="ARBA" id="ARBA00022723"/>
    </source>
</evidence>
<evidence type="ECO:0000256" key="4">
    <source>
        <dbReference type="ARBA" id="ARBA00022837"/>
    </source>
</evidence>
<feature type="region of interest" description="Disordered" evidence="5">
    <location>
        <begin position="1113"/>
        <end position="1146"/>
    </location>
</feature>
<dbReference type="SUPFAM" id="SSF47473">
    <property type="entry name" value="EF-hand"/>
    <property type="match status" value="4"/>
</dbReference>
<dbReference type="PROSITE" id="PS50222">
    <property type="entry name" value="EF_HAND_2"/>
    <property type="match status" value="7"/>
</dbReference>
<feature type="domain" description="EF-hand" evidence="6">
    <location>
        <begin position="892"/>
        <end position="927"/>
    </location>
</feature>
<keyword evidence="1" id="KW-0479">Metal-binding</keyword>
<feature type="region of interest" description="Disordered" evidence="5">
    <location>
        <begin position="1501"/>
        <end position="1520"/>
    </location>
</feature>
<keyword evidence="4" id="KW-0106">Calcium</keyword>
<feature type="compositionally biased region" description="Low complexity" evidence="5">
    <location>
        <begin position="956"/>
        <end position="980"/>
    </location>
</feature>
<dbReference type="GO" id="GO:0005509">
    <property type="term" value="F:calcium ion binding"/>
    <property type="evidence" value="ECO:0007669"/>
    <property type="project" value="InterPro"/>
</dbReference>
<sequence length="1665" mass="185614">MTVTGSNESQLSVDLFGAAIAREFDVVLTIGEIVAMLDLIDYDGDGVVKPADFKAFYKDVDRAQKLVELKEPDSIVDLKVYDPIWTAISRNVADEKFATLWMPPCRGYKQIEGSLDDTNPFVGLWTQKRGVFLWTRYMNQALDVLEFKPPPSPNNTVSAGMWARVDELENQIRQTLRRRCPKMLSHAKLKTGLIAFGCQIDNRLYSQVWQRVNVMGQKKIDYETFQSFVLMTDTELDDATETLQRSITRASSNYRSIFKSRNAAGDDLLSRSDILRMLAASQIIVAPEDLAKITQRFDVNKDNVVDYADFFKFVSGVCDVSSRQAARLADAAAVLQGWAIERQNKELAKDGNIDSSASWRLIKSSGDLLRIPSIDRILRQKKWRLSPAELRQLCVLVAASTTKIGEISRNAYHAFVNHNPKKIANLLVTAKKVVGKLPESGQDAIFNKWNSLGNGKISLTKLHDEFNELGLEKNIPSIDIKDFVYLVQHTGADCGGDAWIIIDRFLACLRDAGERRNMKHGFLTQHDSPQFSKGLQVLIGELKRCAKTRDGKFDYSIPFKLFDKEQTQSIRLSDFETSIKELGIGKYLNEQELKSLVRRFDVDDVGGISFDEFCRFITADHGGNVVVSTVNHPKLVQAIQDAFVQLPEYGVHSFANMIKRMCSMADKDGTGCVTAKKFEQVFETLDIALPRPTKKDRPTLIQLLCEHSKSEDVQYSVFCELYISCMTAAPAKNNEAADAETHKLLHDAFVEIQKGDKGHPFDYKSALQMFDKGVKPSDLKEVLWLAGVRYPFSPDEMSVLHRAFQQGNEKWNIDQFSEFALKGPSAIRKDSSGKVDAVIAHLQESIKKLVANETDATRFHRLFLEFDSDKDGAISNAEFIFVLDQMGLAKGLTEAEKDSILHFFDANHDGTIDYTEFFHFAHHADAMLLTKVDPTKTVAAVNASPPKPASGANEVKSASSSSPAKSTGTAASPTKSATGKDALPKSPTKDHILALQHGNGKFTRLGKQMLRVAALDLKLPKPFAFAKYFEKYKAVHEHASLPWKKFHLILEKFLDTVVAHKKHNADVAKVDVGVIEHQYVVKETGLVKYPLFLRDLNTAHVLARDIGQNLSDDDDDDELTLSDHSNSNDSDDDSDDDSRSIRSSQSIQSHHASLDALLDRLLFKAMWSHSRCTKCLGHLDQMPPYSKAKPFLHALQQLKLPWKKSELDTVVQMCKVQRHRIDSNVFVDAMRDALERHGGQRRIGHHGTGLGLEPLVTKVYQAFLHAAQRNINGRHLLERADARGTGSISWSDFSTVLRLMDCILTSSELSLIQKALQSTSTCPYRAFFTLLETYGATPPAAESAVALVASPRSRHAVHPPPQYPPPSSSTYHPLPQHQHVVVHPPPLSYHPMSPPPTMTQAPMNPRLVEQELQLVFSDALHALDPTVVLAAFQKYDVRGTGFISLDGFHGAMRSLGIYLSGDVYTKIATRFAARFTDGVDYVDFCHVMGLPPVVQPVVGVGPRRASQPRMPPRDNNETLDGFLTPRTVESWLRGGATDAEKQNFTEMYNSIFEYKARGGINLHSSTGSTTRLPEHTTDSTTMTWSCPVCFRTQSRANAACEICAAKNTNHSRSEFDVVLQCPVCAFRNKKTASNCSLCQTPLGGQSPNKKRSTTTTPVQGDGWLT</sequence>
<feature type="domain" description="EF-hand" evidence="6">
    <location>
        <begin position="28"/>
        <end position="63"/>
    </location>
</feature>
<dbReference type="PANTHER" id="PTHR20875:SF0">
    <property type="entry name" value="GH12158P"/>
    <property type="match status" value="1"/>
</dbReference>
<proteinExistence type="predicted"/>
<feature type="compositionally biased region" description="Polar residues" evidence="5">
    <location>
        <begin position="1643"/>
        <end position="1658"/>
    </location>
</feature>
<keyword evidence="2" id="KW-0863">Zinc-finger</keyword>
<dbReference type="InterPro" id="IPR052603">
    <property type="entry name" value="EFCB6"/>
</dbReference>
<dbReference type="PROSITE" id="PS00018">
    <property type="entry name" value="EF_HAND_1"/>
    <property type="match status" value="3"/>
</dbReference>
<dbReference type="InterPro" id="IPR011992">
    <property type="entry name" value="EF-hand-dom_pair"/>
</dbReference>
<evidence type="ECO:0000256" key="5">
    <source>
        <dbReference type="SAM" id="MobiDB-lite"/>
    </source>
</evidence>
<protein>
    <submittedName>
        <fullName evidence="8">Aste57867_15654 protein</fullName>
    </submittedName>
</protein>
<dbReference type="EMBL" id="CAADRA010005726">
    <property type="protein sequence ID" value="VFT92449.1"/>
    <property type="molecule type" value="Genomic_DNA"/>
</dbReference>
<evidence type="ECO:0000313" key="8">
    <source>
        <dbReference type="EMBL" id="VFT92449.1"/>
    </source>
</evidence>
<feature type="region of interest" description="Disordered" evidence="5">
    <location>
        <begin position="1354"/>
        <end position="1374"/>
    </location>
</feature>
<dbReference type="SMART" id="SM00547">
    <property type="entry name" value="ZnF_RBZ"/>
    <property type="match status" value="2"/>
</dbReference>
<reference evidence="7" key="2">
    <citation type="submission" date="2019-06" db="EMBL/GenBank/DDBJ databases">
        <title>Genomics analysis of Aphanomyces spp. identifies a new class of oomycete effector associated with host adaptation.</title>
        <authorList>
            <person name="Gaulin E."/>
        </authorList>
    </citation>
    <scope>NUCLEOTIDE SEQUENCE</scope>
    <source>
        <strain evidence="7">CBS 578.67</strain>
    </source>
</reference>
<dbReference type="SMART" id="SM00054">
    <property type="entry name" value="EFh"/>
    <property type="match status" value="7"/>
</dbReference>
<evidence type="ECO:0000259" key="6">
    <source>
        <dbReference type="PROSITE" id="PS50222"/>
    </source>
</evidence>
<gene>
    <name evidence="8" type="primary">Aste57867_15654</name>
    <name evidence="7" type="ORF">As57867_015598</name>
    <name evidence="8" type="ORF">ASTE57867_15654</name>
</gene>
<feature type="domain" description="EF-hand" evidence="6">
    <location>
        <begin position="285"/>
        <end position="320"/>
    </location>
</feature>
<dbReference type="InterPro" id="IPR002048">
    <property type="entry name" value="EF_hand_dom"/>
</dbReference>
<evidence type="ECO:0000313" key="9">
    <source>
        <dbReference type="Proteomes" id="UP000332933"/>
    </source>
</evidence>
<evidence type="ECO:0000256" key="3">
    <source>
        <dbReference type="ARBA" id="ARBA00022833"/>
    </source>
</evidence>
<evidence type="ECO:0000256" key="2">
    <source>
        <dbReference type="ARBA" id="ARBA00022771"/>
    </source>
</evidence>
<dbReference type="CDD" id="cd00051">
    <property type="entry name" value="EFh"/>
    <property type="match status" value="2"/>
</dbReference>
<name>A0A485L3K2_9STRA</name>
<dbReference type="Gene3D" id="1.10.238.10">
    <property type="entry name" value="EF-hand"/>
    <property type="match status" value="5"/>
</dbReference>
<dbReference type="GO" id="GO:0008270">
    <property type="term" value="F:zinc ion binding"/>
    <property type="evidence" value="ECO:0007669"/>
    <property type="project" value="UniProtKB-KW"/>
</dbReference>
<feature type="domain" description="EF-hand" evidence="6">
    <location>
        <begin position="653"/>
        <end position="688"/>
    </location>
</feature>
<reference evidence="8" key="1">
    <citation type="submission" date="2019-03" db="EMBL/GenBank/DDBJ databases">
        <authorList>
            <person name="Gaulin E."/>
            <person name="Dumas B."/>
        </authorList>
    </citation>
    <scope>NUCLEOTIDE SEQUENCE [LARGE SCALE GENOMIC DNA]</scope>
    <source>
        <strain evidence="8">CBS 568.67</strain>
    </source>
</reference>
<feature type="domain" description="EF-hand" evidence="6">
    <location>
        <begin position="854"/>
        <end position="889"/>
    </location>
</feature>
<feature type="domain" description="EF-hand" evidence="6">
    <location>
        <begin position="588"/>
        <end position="623"/>
    </location>
</feature>
<feature type="domain" description="EF-hand" evidence="6">
    <location>
        <begin position="1423"/>
        <end position="1458"/>
    </location>
</feature>
<organism evidence="8 9">
    <name type="scientific">Aphanomyces stellatus</name>
    <dbReference type="NCBI Taxonomy" id="120398"/>
    <lineage>
        <taxon>Eukaryota</taxon>
        <taxon>Sar</taxon>
        <taxon>Stramenopiles</taxon>
        <taxon>Oomycota</taxon>
        <taxon>Saprolegniomycetes</taxon>
        <taxon>Saprolegniales</taxon>
        <taxon>Verrucalvaceae</taxon>
        <taxon>Aphanomyces</taxon>
    </lineage>
</organism>
<feature type="compositionally biased region" description="Pro residues" evidence="5">
    <location>
        <begin position="1358"/>
        <end position="1367"/>
    </location>
</feature>
<feature type="region of interest" description="Disordered" evidence="5">
    <location>
        <begin position="1643"/>
        <end position="1665"/>
    </location>
</feature>
<dbReference type="EMBL" id="VJMH01005705">
    <property type="protein sequence ID" value="KAF0693376.1"/>
    <property type="molecule type" value="Genomic_DNA"/>
</dbReference>
<evidence type="ECO:0000313" key="7">
    <source>
        <dbReference type="EMBL" id="KAF0693376.1"/>
    </source>
</evidence>
<dbReference type="InterPro" id="IPR001876">
    <property type="entry name" value="Znf_RanBP2"/>
</dbReference>
<dbReference type="Pfam" id="PF13499">
    <property type="entry name" value="EF-hand_7"/>
    <property type="match status" value="2"/>
</dbReference>
<keyword evidence="3" id="KW-0862">Zinc</keyword>
<feature type="region of interest" description="Disordered" evidence="5">
    <location>
        <begin position="940"/>
        <end position="987"/>
    </location>
</feature>
<dbReference type="Proteomes" id="UP000332933">
    <property type="component" value="Unassembled WGS sequence"/>
</dbReference>